<dbReference type="InterPro" id="IPR013094">
    <property type="entry name" value="AB_hydrolase_3"/>
</dbReference>
<feature type="region of interest" description="Disordered" evidence="3">
    <location>
        <begin position="894"/>
        <end position="935"/>
    </location>
</feature>
<accession>A0A550CTI1</accession>
<dbReference type="STRING" id="97359.A0A550CTI1"/>
<dbReference type="InterPro" id="IPR029058">
    <property type="entry name" value="AB_hydrolase_fold"/>
</dbReference>
<dbReference type="Proteomes" id="UP000320762">
    <property type="component" value="Unassembled WGS sequence"/>
</dbReference>
<protein>
    <recommendedName>
        <fullName evidence="4">Alpha/beta hydrolase fold-3 domain-containing protein</fullName>
    </recommendedName>
</protein>
<feature type="region of interest" description="Disordered" evidence="3">
    <location>
        <begin position="308"/>
        <end position="441"/>
    </location>
</feature>
<dbReference type="SUPFAM" id="SSF53474">
    <property type="entry name" value="alpha/beta-Hydrolases"/>
    <property type="match status" value="1"/>
</dbReference>
<evidence type="ECO:0000256" key="3">
    <source>
        <dbReference type="SAM" id="MobiDB-lite"/>
    </source>
</evidence>
<feature type="compositionally biased region" description="Basic and acidic residues" evidence="3">
    <location>
        <begin position="320"/>
        <end position="330"/>
    </location>
</feature>
<reference evidence="5 6" key="1">
    <citation type="journal article" date="2019" name="New Phytol.">
        <title>Comparative genomics reveals unique wood-decay strategies and fruiting body development in the Schizophyllaceae.</title>
        <authorList>
            <person name="Almasi E."/>
            <person name="Sahu N."/>
            <person name="Krizsan K."/>
            <person name="Balint B."/>
            <person name="Kovacs G.M."/>
            <person name="Kiss B."/>
            <person name="Cseklye J."/>
            <person name="Drula E."/>
            <person name="Henrissat B."/>
            <person name="Nagy I."/>
            <person name="Chovatia M."/>
            <person name="Adam C."/>
            <person name="LaButti K."/>
            <person name="Lipzen A."/>
            <person name="Riley R."/>
            <person name="Grigoriev I.V."/>
            <person name="Nagy L.G."/>
        </authorList>
    </citation>
    <scope>NUCLEOTIDE SEQUENCE [LARGE SCALE GENOMIC DNA]</scope>
    <source>
        <strain evidence="5 6">NL-1724</strain>
    </source>
</reference>
<dbReference type="PROSITE" id="PS01173">
    <property type="entry name" value="LIPASE_GDXG_HIS"/>
    <property type="match status" value="1"/>
</dbReference>
<dbReference type="GO" id="GO:0016787">
    <property type="term" value="F:hydrolase activity"/>
    <property type="evidence" value="ECO:0007669"/>
    <property type="project" value="UniProtKB-KW"/>
</dbReference>
<evidence type="ECO:0000313" key="5">
    <source>
        <dbReference type="EMBL" id="TRM68106.1"/>
    </source>
</evidence>
<feature type="domain" description="Alpha/beta hydrolase fold-3" evidence="4">
    <location>
        <begin position="167"/>
        <end position="288"/>
    </location>
</feature>
<evidence type="ECO:0000256" key="2">
    <source>
        <dbReference type="ARBA" id="ARBA00022801"/>
    </source>
</evidence>
<feature type="compositionally biased region" description="Polar residues" evidence="3">
    <location>
        <begin position="389"/>
        <end position="405"/>
    </location>
</feature>
<dbReference type="OrthoDB" id="1662883at2759"/>
<feature type="compositionally biased region" description="Polar residues" evidence="3">
    <location>
        <begin position="856"/>
        <end position="865"/>
    </location>
</feature>
<gene>
    <name evidence="5" type="ORF">BD626DRAFT_480802</name>
</gene>
<keyword evidence="2" id="KW-0378">Hydrolase</keyword>
<feature type="compositionally biased region" description="Basic and acidic residues" evidence="3">
    <location>
        <begin position="924"/>
        <end position="935"/>
    </location>
</feature>
<proteinExistence type="inferred from homology"/>
<evidence type="ECO:0000313" key="6">
    <source>
        <dbReference type="Proteomes" id="UP000320762"/>
    </source>
</evidence>
<sequence length="935" mass="105013">MPVSTLSSAVYITPTVIKTFAKHGKRKAKKFKEGDTQEDAKDDIFFDEAFHIVQAFIEMGTKNTVESLQAFTNTHVPSPYWAAVAPVQIPFHTCNQAADALIEWFGPEDLKRVVGGERWWQVRGLDGIDAEWITQKDYLGDVGIQHGKDLTSEEELIQRMEHLDRVMLYVHGGGYFWGSINTHRYQIIRYARKFKGRAFAVNYRKAPQYPWPCPVHDVLAAYLYLITPPPNAPHKPVPAHKIVFAGDSAGGGLSLTVMTILRDLGLPMPAGAVLISPWVDLTHSFPSVMTNTPTDIIPPHGFLAKPSPVWPIDPIPPPEGRVRRAAHDPPPKPGHAGKLVPSKDDLKHFGENAANFKKSEGDGEKEGDGRKEAHDEKESDAHNKHETIGRSQQEMLDSPSSSDGTKTGAPSRRDSGANEFEDKEELADETWEPKPPKVLMRDPQSVPLELYSQIQQYGTNEQLSHPLLSPVLQGSLGNLPPLYIIAGDGEVLRDEIVYLAHKAAHPERYPARAGVLREGWRQKQNAEKFKTPTKVHLQVFDGMCHVLTVFSFTNSAKYAYRSIAEFVKHVTDNDAAHLDVNPFPELHRPVTDISSGSSSDEDSLPPLKKKPLLVPTKSAQQDNTSTVLYKENEAEVAREMKDRTLETMPTPEDDNLSRVESMTEDIGNALMIRERVDVKGFTRAMEPEEDIPALQLKPHEIGMIREEPAVRWHEGQEIWDKRYRKTAAKVIRKRRNLEVRAAELIQQAKDQGLQFQANGRPSHVRQVSTASRMSVRTTDGIIQEDRRWGPLDLEEENPPPSAIAGRRDNFEALALLRKSIYHTAPQTHTTIPRMKTMHVIRAAFDPHDDPLRPPRQSVSEQQTRSHIVPGMHGLRIWDTLLSYFMRKSRKKALDGHRTASAALKHTKGKISDSTPSALPTPPRLGEEAEEERKLE</sequence>
<dbReference type="InterPro" id="IPR002168">
    <property type="entry name" value="Lipase_GDXG_HIS_AS"/>
</dbReference>
<organism evidence="5 6">
    <name type="scientific">Schizophyllum amplum</name>
    <dbReference type="NCBI Taxonomy" id="97359"/>
    <lineage>
        <taxon>Eukaryota</taxon>
        <taxon>Fungi</taxon>
        <taxon>Dikarya</taxon>
        <taxon>Basidiomycota</taxon>
        <taxon>Agaricomycotina</taxon>
        <taxon>Agaricomycetes</taxon>
        <taxon>Agaricomycetidae</taxon>
        <taxon>Agaricales</taxon>
        <taxon>Schizophyllaceae</taxon>
        <taxon>Schizophyllum</taxon>
    </lineage>
</organism>
<feature type="compositionally biased region" description="Basic and acidic residues" evidence="3">
    <location>
        <begin position="357"/>
        <end position="388"/>
    </location>
</feature>
<evidence type="ECO:0000259" key="4">
    <source>
        <dbReference type="Pfam" id="PF07859"/>
    </source>
</evidence>
<comment type="similarity">
    <text evidence="1">Belongs to the 'GDXG' lipolytic enzyme family.</text>
</comment>
<dbReference type="InterPro" id="IPR050300">
    <property type="entry name" value="GDXG_lipolytic_enzyme"/>
</dbReference>
<name>A0A550CTI1_9AGAR</name>
<evidence type="ECO:0000256" key="1">
    <source>
        <dbReference type="ARBA" id="ARBA00010515"/>
    </source>
</evidence>
<dbReference type="PANTHER" id="PTHR48081:SF5">
    <property type="entry name" value="ALPHA_BETA HYDROLASE FOLD-3 DOMAIN-CONTAINING PROTEIN"/>
    <property type="match status" value="1"/>
</dbReference>
<comment type="caution">
    <text evidence="5">The sequence shown here is derived from an EMBL/GenBank/DDBJ whole genome shotgun (WGS) entry which is preliminary data.</text>
</comment>
<dbReference type="EMBL" id="VDMD01000002">
    <property type="protein sequence ID" value="TRM68106.1"/>
    <property type="molecule type" value="Genomic_DNA"/>
</dbReference>
<dbReference type="PANTHER" id="PTHR48081">
    <property type="entry name" value="AB HYDROLASE SUPERFAMILY PROTEIN C4A8.06C"/>
    <property type="match status" value="1"/>
</dbReference>
<feature type="region of interest" description="Disordered" evidence="3">
    <location>
        <begin position="845"/>
        <end position="865"/>
    </location>
</feature>
<feature type="region of interest" description="Disordered" evidence="3">
    <location>
        <begin position="589"/>
        <end position="620"/>
    </location>
</feature>
<dbReference type="Gene3D" id="3.40.50.1820">
    <property type="entry name" value="alpha/beta hydrolase"/>
    <property type="match status" value="2"/>
</dbReference>
<feature type="compositionally biased region" description="Basic and acidic residues" evidence="3">
    <location>
        <begin position="341"/>
        <end position="350"/>
    </location>
</feature>
<dbReference type="AlphaFoldDB" id="A0A550CTI1"/>
<feature type="compositionally biased region" description="Pro residues" evidence="3">
    <location>
        <begin position="308"/>
        <end position="319"/>
    </location>
</feature>
<keyword evidence="6" id="KW-1185">Reference proteome</keyword>
<dbReference type="Pfam" id="PF07859">
    <property type="entry name" value="Abhydrolase_3"/>
    <property type="match status" value="1"/>
</dbReference>
<feature type="compositionally biased region" description="Acidic residues" evidence="3">
    <location>
        <begin position="419"/>
        <end position="430"/>
    </location>
</feature>